<feature type="domain" description="HAMP" evidence="9">
    <location>
        <begin position="230"/>
        <end position="282"/>
    </location>
</feature>
<dbReference type="PANTHER" id="PTHR43531:SF11">
    <property type="entry name" value="METHYL-ACCEPTING CHEMOTAXIS PROTEIN 3"/>
    <property type="match status" value="1"/>
</dbReference>
<protein>
    <submittedName>
        <fullName evidence="10">Methyl-accepting chemotaxis protein</fullName>
    </submittedName>
</protein>
<proteinExistence type="inferred from homology"/>
<sequence>MASSRLHASRRIEMNGIAALRQKASIIVLSLIWFNAALIALRAVWASDASATVMVAGALVLAAGATAAWWADRTGTMTRMITGGVQAALVALLVYGFSGSSLQIDIHMYFFAALAITAAWIDWRSIAAFTVVTALHHLALYVVLPSAVFPGESDLSRVALHAVILVVEAGILVQMSHQMQKAFREVHAALEESRLSREAADRSNRDAEDLRSTSERQREERERAKAEDAERVRGVVDTLAGGLRNVAEGDLTARISEPFPGELDRLRVDFNASLEMLSKALGEVSENVGVIRAHSSEIDASADDFSRRTEQQAASLEETSSALEEITATVKQTSEKARLAATRSAEAKDTSTKSEPIVANAVSAMGRIEAVAGEITQIIGVIDEIAFQTNLLALNAGVEAARAGEAGAGFAVVAQEVRELAQRSATAAKQIKELINKSSTEVSSGVELVEATGKALGAIAGYVTEINEGLQGIADASQEEATGLQQISTAVARMDDVTQRNAAMAEETSAVVHHLNGQAEGLAALVARFRLDEVHEERQPSSSSDRSQAA</sequence>
<dbReference type="Pfam" id="PF00015">
    <property type="entry name" value="MCPsignal"/>
    <property type="match status" value="1"/>
</dbReference>
<keyword evidence="7" id="KW-0812">Transmembrane</keyword>
<evidence type="ECO:0000256" key="6">
    <source>
        <dbReference type="SAM" id="MobiDB-lite"/>
    </source>
</evidence>
<feature type="transmembrane region" description="Helical" evidence="7">
    <location>
        <begin position="155"/>
        <end position="173"/>
    </location>
</feature>
<dbReference type="EMBL" id="SJST01000005">
    <property type="protein sequence ID" value="TCD13498.1"/>
    <property type="molecule type" value="Genomic_DNA"/>
</dbReference>
<dbReference type="SUPFAM" id="SSF58104">
    <property type="entry name" value="Methyl-accepting chemotaxis protein (MCP) signaling domain"/>
    <property type="match status" value="1"/>
</dbReference>
<evidence type="ECO:0000256" key="5">
    <source>
        <dbReference type="SAM" id="Coils"/>
    </source>
</evidence>
<evidence type="ECO:0000313" key="10">
    <source>
        <dbReference type="EMBL" id="TCD13498.1"/>
    </source>
</evidence>
<dbReference type="FunFam" id="1.10.287.950:FF:000001">
    <property type="entry name" value="Methyl-accepting chemotaxis sensory transducer"/>
    <property type="match status" value="1"/>
</dbReference>
<keyword evidence="5" id="KW-0175">Coiled coil</keyword>
<dbReference type="GO" id="GO:0006935">
    <property type="term" value="P:chemotaxis"/>
    <property type="evidence" value="ECO:0007669"/>
    <property type="project" value="UniProtKB-KW"/>
</dbReference>
<keyword evidence="2" id="KW-0145">Chemotaxis</keyword>
<dbReference type="PANTHER" id="PTHR43531">
    <property type="entry name" value="PROTEIN ICFG"/>
    <property type="match status" value="1"/>
</dbReference>
<evidence type="ECO:0000256" key="3">
    <source>
        <dbReference type="ARBA" id="ARBA00029447"/>
    </source>
</evidence>
<keyword evidence="11" id="KW-1185">Reference proteome</keyword>
<name>A0A4R0P9I3_9HYPH</name>
<evidence type="ECO:0000256" key="7">
    <source>
        <dbReference type="SAM" id="Phobius"/>
    </source>
</evidence>
<keyword evidence="7" id="KW-1133">Transmembrane helix</keyword>
<evidence type="ECO:0000256" key="2">
    <source>
        <dbReference type="ARBA" id="ARBA00022500"/>
    </source>
</evidence>
<comment type="similarity">
    <text evidence="3">Belongs to the methyl-accepting chemotaxis (MCP) protein family.</text>
</comment>
<reference evidence="10 11" key="1">
    <citation type="journal article" date="2015" name="Antonie Van Leeuwenhoek">
        <title>Oricola cellulosilytica gen. nov., sp. nov., a cellulose-degrading bacterium of the family Phyllobacteriaceae isolated from surface seashore water, and emended descriptions of Mesorhizobium loti and Phyllobacterium myrsinacearum.</title>
        <authorList>
            <person name="Hameed A."/>
            <person name="Shahina M."/>
            <person name="Lai W.A."/>
            <person name="Lin S.Y."/>
            <person name="Young L.S."/>
            <person name="Liu Y.C."/>
            <person name="Hsu Y.H."/>
            <person name="Young C.C."/>
        </authorList>
    </citation>
    <scope>NUCLEOTIDE SEQUENCE [LARGE SCALE GENOMIC DNA]</scope>
    <source>
        <strain evidence="10 11">KCTC 52183</strain>
    </source>
</reference>
<evidence type="ECO:0000259" key="8">
    <source>
        <dbReference type="PROSITE" id="PS50111"/>
    </source>
</evidence>
<gene>
    <name evidence="10" type="ORF">E0D97_13580</name>
</gene>
<dbReference type="AlphaFoldDB" id="A0A4R0P9I3"/>
<dbReference type="SMART" id="SM00283">
    <property type="entry name" value="MA"/>
    <property type="match status" value="1"/>
</dbReference>
<evidence type="ECO:0000256" key="1">
    <source>
        <dbReference type="ARBA" id="ARBA00004370"/>
    </source>
</evidence>
<dbReference type="InterPro" id="IPR004089">
    <property type="entry name" value="MCPsignal_dom"/>
</dbReference>
<dbReference type="PROSITE" id="PS50111">
    <property type="entry name" value="CHEMOTAXIS_TRANSDUC_2"/>
    <property type="match status" value="1"/>
</dbReference>
<feature type="region of interest" description="Disordered" evidence="6">
    <location>
        <begin position="195"/>
        <end position="229"/>
    </location>
</feature>
<feature type="transmembrane region" description="Helical" evidence="7">
    <location>
        <begin position="51"/>
        <end position="71"/>
    </location>
</feature>
<keyword evidence="7" id="KW-0472">Membrane</keyword>
<dbReference type="Gene3D" id="1.10.287.950">
    <property type="entry name" value="Methyl-accepting chemotaxis protein"/>
    <property type="match status" value="1"/>
</dbReference>
<evidence type="ECO:0000313" key="11">
    <source>
        <dbReference type="Proteomes" id="UP000291301"/>
    </source>
</evidence>
<feature type="transmembrane region" description="Helical" evidence="7">
    <location>
        <begin position="128"/>
        <end position="149"/>
    </location>
</feature>
<comment type="caution">
    <text evidence="10">The sequence shown here is derived from an EMBL/GenBank/DDBJ whole genome shotgun (WGS) entry which is preliminary data.</text>
</comment>
<organism evidence="10 11">
    <name type="scientific">Oricola cellulosilytica</name>
    <dbReference type="NCBI Taxonomy" id="1429082"/>
    <lineage>
        <taxon>Bacteria</taxon>
        <taxon>Pseudomonadati</taxon>
        <taxon>Pseudomonadota</taxon>
        <taxon>Alphaproteobacteria</taxon>
        <taxon>Hyphomicrobiales</taxon>
        <taxon>Ahrensiaceae</taxon>
        <taxon>Oricola</taxon>
    </lineage>
</organism>
<dbReference type="PROSITE" id="PS50885">
    <property type="entry name" value="HAMP"/>
    <property type="match status" value="1"/>
</dbReference>
<feature type="coiled-coil region" evidence="5">
    <location>
        <begin position="306"/>
        <end position="336"/>
    </location>
</feature>
<dbReference type="InterPro" id="IPR003660">
    <property type="entry name" value="HAMP_dom"/>
</dbReference>
<keyword evidence="4" id="KW-0807">Transducer</keyword>
<feature type="transmembrane region" description="Helical" evidence="7">
    <location>
        <begin position="24"/>
        <end position="45"/>
    </location>
</feature>
<accession>A0A4R0P9I3</accession>
<dbReference type="GO" id="GO:0016020">
    <property type="term" value="C:membrane"/>
    <property type="evidence" value="ECO:0007669"/>
    <property type="project" value="UniProtKB-SubCell"/>
</dbReference>
<feature type="domain" description="Methyl-accepting transducer" evidence="8">
    <location>
        <begin position="287"/>
        <end position="516"/>
    </location>
</feature>
<dbReference type="SMART" id="SM00304">
    <property type="entry name" value="HAMP"/>
    <property type="match status" value="1"/>
</dbReference>
<dbReference type="Proteomes" id="UP000291301">
    <property type="component" value="Unassembled WGS sequence"/>
</dbReference>
<feature type="transmembrane region" description="Helical" evidence="7">
    <location>
        <begin position="80"/>
        <end position="98"/>
    </location>
</feature>
<dbReference type="InterPro" id="IPR051310">
    <property type="entry name" value="MCP_chemotaxis"/>
</dbReference>
<comment type="subcellular location">
    <subcellularLocation>
        <location evidence="1">Membrane</location>
    </subcellularLocation>
</comment>
<evidence type="ECO:0000256" key="4">
    <source>
        <dbReference type="PROSITE-ProRule" id="PRU00284"/>
    </source>
</evidence>
<dbReference type="GO" id="GO:0007165">
    <property type="term" value="P:signal transduction"/>
    <property type="evidence" value="ECO:0007669"/>
    <property type="project" value="UniProtKB-KW"/>
</dbReference>
<evidence type="ECO:0000259" key="9">
    <source>
        <dbReference type="PROSITE" id="PS50885"/>
    </source>
</evidence>